<evidence type="ECO:0000256" key="4">
    <source>
        <dbReference type="ARBA" id="ARBA00022837"/>
    </source>
</evidence>
<keyword evidence="3" id="KW-0677">Repeat</keyword>
<reference evidence="6" key="2">
    <citation type="submission" date="2025-09" db="UniProtKB">
        <authorList>
            <consortium name="Ensembl"/>
        </authorList>
    </citation>
    <scope>IDENTIFICATION</scope>
</reference>
<dbReference type="PROSITE" id="PS00018">
    <property type="entry name" value="EF_HAND_1"/>
    <property type="match status" value="1"/>
</dbReference>
<dbReference type="InterPro" id="IPR011992">
    <property type="entry name" value="EF-hand-dom_pair"/>
</dbReference>
<dbReference type="CDD" id="cd00213">
    <property type="entry name" value="S-100"/>
    <property type="match status" value="1"/>
</dbReference>
<name>A0A2K6GL53_PROCO</name>
<dbReference type="Ensembl" id="ENSPCOT00000037772.1">
    <property type="protein sequence ID" value="ENSPCOP00000026980.1"/>
    <property type="gene ID" value="ENSPCOG00000025919.1"/>
</dbReference>
<dbReference type="Pfam" id="PF01023">
    <property type="entry name" value="S_100"/>
    <property type="match status" value="1"/>
</dbReference>
<dbReference type="Gene3D" id="1.10.238.10">
    <property type="entry name" value="EF-hand"/>
    <property type="match status" value="1"/>
</dbReference>
<dbReference type="InterPro" id="IPR018247">
    <property type="entry name" value="EF_Hand_1_Ca_BS"/>
</dbReference>
<dbReference type="InterPro" id="IPR034325">
    <property type="entry name" value="S-100_dom"/>
</dbReference>
<reference evidence="6" key="1">
    <citation type="submission" date="2025-08" db="UniProtKB">
        <authorList>
            <consortium name="Ensembl"/>
        </authorList>
    </citation>
    <scope>IDENTIFICATION</scope>
</reference>
<sequence>MANDLEQAIASIVSIFQKYAHRSDDNHTLCQAELKELLQKELPTWTPTEFRECDYNKFMSVLDTNKDQEVDFVEYVRSLACLCVYCHEYFKDCPPRPPCSQ</sequence>
<dbReference type="OMA" id="CVYCHEY"/>
<evidence type="ECO:0000259" key="5">
    <source>
        <dbReference type="SMART" id="SM01394"/>
    </source>
</evidence>
<evidence type="ECO:0000313" key="6">
    <source>
        <dbReference type="Ensembl" id="ENSPCOP00000026980.1"/>
    </source>
</evidence>
<keyword evidence="4" id="KW-0106">Calcium</keyword>
<dbReference type="GeneTree" id="ENSGT00940000161959"/>
<evidence type="ECO:0000256" key="3">
    <source>
        <dbReference type="ARBA" id="ARBA00022737"/>
    </source>
</evidence>
<keyword evidence="7" id="KW-1185">Reference proteome</keyword>
<dbReference type="STRING" id="379532.ENSPCOP00000026980"/>
<proteinExistence type="inferred from homology"/>
<dbReference type="GO" id="GO:0005509">
    <property type="term" value="F:calcium ion binding"/>
    <property type="evidence" value="ECO:0007669"/>
    <property type="project" value="TreeGrafter"/>
</dbReference>
<dbReference type="PANTHER" id="PTHR11639">
    <property type="entry name" value="S100 CALCIUM-BINDING PROTEIN"/>
    <property type="match status" value="1"/>
</dbReference>
<dbReference type="PROSITE" id="PS00303">
    <property type="entry name" value="S100_CABP"/>
    <property type="match status" value="1"/>
</dbReference>
<protein>
    <submittedName>
        <fullName evidence="6">S100 calcium binding protein A3</fullName>
    </submittedName>
</protein>
<dbReference type="GO" id="GO:0005829">
    <property type="term" value="C:cytosol"/>
    <property type="evidence" value="ECO:0007669"/>
    <property type="project" value="Ensembl"/>
</dbReference>
<dbReference type="GO" id="GO:0046914">
    <property type="term" value="F:transition metal ion binding"/>
    <property type="evidence" value="ECO:0007669"/>
    <property type="project" value="InterPro"/>
</dbReference>
<comment type="similarity">
    <text evidence="1">Belongs to the S-100 family.</text>
</comment>
<accession>A0A2K6GL53</accession>
<dbReference type="SMART" id="SM01394">
    <property type="entry name" value="S_100"/>
    <property type="match status" value="1"/>
</dbReference>
<dbReference type="Proteomes" id="UP000233160">
    <property type="component" value="Unassembled WGS sequence"/>
</dbReference>
<dbReference type="GO" id="GO:0005794">
    <property type="term" value="C:Golgi apparatus"/>
    <property type="evidence" value="ECO:0007669"/>
    <property type="project" value="Ensembl"/>
</dbReference>
<dbReference type="SUPFAM" id="SSF47473">
    <property type="entry name" value="EF-hand"/>
    <property type="match status" value="1"/>
</dbReference>
<dbReference type="InterPro" id="IPR013787">
    <property type="entry name" value="S100_Ca-bd_sub"/>
</dbReference>
<evidence type="ECO:0000256" key="1">
    <source>
        <dbReference type="ARBA" id="ARBA00007323"/>
    </source>
</evidence>
<dbReference type="InterPro" id="IPR001751">
    <property type="entry name" value="S100/CaBP7/8-like_CS"/>
</dbReference>
<keyword evidence="2" id="KW-0479">Metal-binding</keyword>
<dbReference type="GO" id="GO:0048306">
    <property type="term" value="F:calcium-dependent protein binding"/>
    <property type="evidence" value="ECO:0007669"/>
    <property type="project" value="TreeGrafter"/>
</dbReference>
<dbReference type="GO" id="GO:0005886">
    <property type="term" value="C:plasma membrane"/>
    <property type="evidence" value="ECO:0007669"/>
    <property type="project" value="Ensembl"/>
</dbReference>
<dbReference type="CTD" id="6274"/>
<dbReference type="PANTHER" id="PTHR11639:SF12">
    <property type="entry name" value="PROTEIN S100-A3"/>
    <property type="match status" value="1"/>
</dbReference>
<dbReference type="AlphaFoldDB" id="A0A2K6GL53"/>
<dbReference type="OrthoDB" id="26525at2759"/>
<evidence type="ECO:0000313" key="7">
    <source>
        <dbReference type="Proteomes" id="UP000233160"/>
    </source>
</evidence>
<dbReference type="GeneID" id="105821941"/>
<feature type="domain" description="S100/CaBP-9k-type calcium binding subdomain" evidence="5">
    <location>
        <begin position="5"/>
        <end position="47"/>
    </location>
</feature>
<organism evidence="6 7">
    <name type="scientific">Propithecus coquereli</name>
    <name type="common">Coquerel's sifaka</name>
    <name type="synonym">Propithecus verreauxi coquereli</name>
    <dbReference type="NCBI Taxonomy" id="379532"/>
    <lineage>
        <taxon>Eukaryota</taxon>
        <taxon>Metazoa</taxon>
        <taxon>Chordata</taxon>
        <taxon>Craniata</taxon>
        <taxon>Vertebrata</taxon>
        <taxon>Euteleostomi</taxon>
        <taxon>Mammalia</taxon>
        <taxon>Eutheria</taxon>
        <taxon>Euarchontoglires</taxon>
        <taxon>Primates</taxon>
        <taxon>Strepsirrhini</taxon>
        <taxon>Lemuriformes</taxon>
        <taxon>Indriidae</taxon>
        <taxon>Propithecus</taxon>
    </lineage>
</organism>
<dbReference type="RefSeq" id="XP_012514263.1">
    <property type="nucleotide sequence ID" value="XM_012658809.1"/>
</dbReference>
<gene>
    <name evidence="6" type="primary">S100A3</name>
</gene>
<dbReference type="KEGG" id="pcoq:105821941"/>
<evidence type="ECO:0000256" key="2">
    <source>
        <dbReference type="ARBA" id="ARBA00022723"/>
    </source>
</evidence>